<protein>
    <recommendedName>
        <fullName evidence="6">NAC domain-containing protein</fullName>
    </recommendedName>
</protein>
<name>A0A7N0UIX0_KALFE</name>
<proteinExistence type="predicted"/>
<dbReference type="Pfam" id="PF02365">
    <property type="entry name" value="NAM"/>
    <property type="match status" value="1"/>
</dbReference>
<dbReference type="GO" id="GO:0003677">
    <property type="term" value="F:DNA binding"/>
    <property type="evidence" value="ECO:0007669"/>
    <property type="project" value="UniProtKB-KW"/>
</dbReference>
<dbReference type="InterPro" id="IPR003441">
    <property type="entry name" value="NAC-dom"/>
</dbReference>
<feature type="domain" description="NAC" evidence="6">
    <location>
        <begin position="11"/>
        <end position="171"/>
    </location>
</feature>
<dbReference type="EnsemblPlants" id="Kaladp0069s0095.1.v1.1">
    <property type="protein sequence ID" value="Kaladp0069s0095.1.v1.1"/>
    <property type="gene ID" value="Kaladp0069s0095.v1.1"/>
</dbReference>
<dbReference type="Gramene" id="Kaladp0069s0095.1.v1.1">
    <property type="protein sequence ID" value="Kaladp0069s0095.1.v1.1"/>
    <property type="gene ID" value="Kaladp0069s0095.v1.1"/>
</dbReference>
<dbReference type="PANTHER" id="PTHR31744:SF4">
    <property type="entry name" value="NAC TRANSCRIPTION FACTOR"/>
    <property type="match status" value="1"/>
</dbReference>
<dbReference type="InterPro" id="IPR036093">
    <property type="entry name" value="NAC_dom_sf"/>
</dbReference>
<keyword evidence="1" id="KW-0805">Transcription regulation</keyword>
<keyword evidence="4" id="KW-0539">Nucleus</keyword>
<keyword evidence="3" id="KW-0804">Transcription</keyword>
<dbReference type="SUPFAM" id="SSF101941">
    <property type="entry name" value="NAC domain"/>
    <property type="match status" value="1"/>
</dbReference>
<keyword evidence="2" id="KW-0238">DNA-binding</keyword>
<evidence type="ECO:0000256" key="1">
    <source>
        <dbReference type="ARBA" id="ARBA00023015"/>
    </source>
</evidence>
<evidence type="ECO:0000313" key="7">
    <source>
        <dbReference type="EnsemblPlants" id="Kaladp0069s0095.1.v1.1"/>
    </source>
</evidence>
<dbReference type="PANTHER" id="PTHR31744">
    <property type="entry name" value="PROTEIN CUP-SHAPED COTYLEDON 2-RELATED"/>
    <property type="match status" value="1"/>
</dbReference>
<dbReference type="AlphaFoldDB" id="A0A7N0UIX0"/>
<dbReference type="Gene3D" id="2.170.150.80">
    <property type="entry name" value="NAC domain"/>
    <property type="match status" value="1"/>
</dbReference>
<dbReference type="GO" id="GO:0006355">
    <property type="term" value="P:regulation of DNA-templated transcription"/>
    <property type="evidence" value="ECO:0007669"/>
    <property type="project" value="InterPro"/>
</dbReference>
<reference evidence="7" key="1">
    <citation type="submission" date="2021-01" db="UniProtKB">
        <authorList>
            <consortium name="EnsemblPlants"/>
        </authorList>
    </citation>
    <scope>IDENTIFICATION</scope>
</reference>
<evidence type="ECO:0000256" key="2">
    <source>
        <dbReference type="ARBA" id="ARBA00023125"/>
    </source>
</evidence>
<evidence type="ECO:0000313" key="8">
    <source>
        <dbReference type="Proteomes" id="UP000594263"/>
    </source>
</evidence>
<organism evidence="7 8">
    <name type="scientific">Kalanchoe fedtschenkoi</name>
    <name type="common">Lavender scallops</name>
    <name type="synonym">South American air plant</name>
    <dbReference type="NCBI Taxonomy" id="63787"/>
    <lineage>
        <taxon>Eukaryota</taxon>
        <taxon>Viridiplantae</taxon>
        <taxon>Streptophyta</taxon>
        <taxon>Embryophyta</taxon>
        <taxon>Tracheophyta</taxon>
        <taxon>Spermatophyta</taxon>
        <taxon>Magnoliopsida</taxon>
        <taxon>eudicotyledons</taxon>
        <taxon>Gunneridae</taxon>
        <taxon>Pentapetalae</taxon>
        <taxon>Saxifragales</taxon>
        <taxon>Crassulaceae</taxon>
        <taxon>Kalanchoe</taxon>
    </lineage>
</organism>
<dbReference type="PROSITE" id="PS51005">
    <property type="entry name" value="NAC"/>
    <property type="match status" value="1"/>
</dbReference>
<evidence type="ECO:0000256" key="3">
    <source>
        <dbReference type="ARBA" id="ARBA00023163"/>
    </source>
</evidence>
<keyword evidence="8" id="KW-1185">Reference proteome</keyword>
<sequence>MMGLKEVGARLPPGFRFYPTDEELVCHYLSKKVIMESDTAVAYEDEVEALKNKGMSLVEIDLHTVEPWQLPEVAKLNATEWYFFSFRDRKYATGFRTNRATTSGYWKATGKDRTILDPSTHTVVGMRKTLVFYKNRAPNGIKTGWIMHEFRLETPHLPPKEDWVLCRVFHKTKISAEHHNCSDNLSCCQPNVAMLPCVISHNQISSFSSKQNSNMVSNHMGLLNNSSHHNAIFKFGVQPEDKNPATAVSSVTEMTSVDGGGGEGRGDYDFLWDMNLEEINSLGPSNEQGTLQDQMDANSLSFF</sequence>
<accession>A0A7N0UIX0</accession>
<evidence type="ECO:0000256" key="5">
    <source>
        <dbReference type="SAM" id="MobiDB-lite"/>
    </source>
</evidence>
<evidence type="ECO:0000256" key="4">
    <source>
        <dbReference type="ARBA" id="ARBA00023242"/>
    </source>
</evidence>
<evidence type="ECO:0000259" key="6">
    <source>
        <dbReference type="PROSITE" id="PS51005"/>
    </source>
</evidence>
<dbReference type="Proteomes" id="UP000594263">
    <property type="component" value="Unplaced"/>
</dbReference>
<feature type="region of interest" description="Disordered" evidence="5">
    <location>
        <begin position="282"/>
        <end position="303"/>
    </location>
</feature>